<name>A0A0A7EJX0_9GAMM</name>
<evidence type="ECO:0000313" key="15">
    <source>
        <dbReference type="Proteomes" id="UP000030341"/>
    </source>
</evidence>
<dbReference type="Gene3D" id="2.50.20.10">
    <property type="entry name" value="Lipoprotein localisation LolA/LolB/LppX"/>
    <property type="match status" value="1"/>
</dbReference>
<keyword evidence="10" id="KW-0143">Chaperone</keyword>
<reference evidence="14 15" key="1">
    <citation type="submission" date="2014-11" db="EMBL/GenBank/DDBJ databases">
        <title>Complete Genome Sequence of Pseudoalteromonas sp. Strain OCN003 Isolated from Kaneohe Bay, Oahu, Hawaii.</title>
        <authorList>
            <person name="Beurmann S."/>
            <person name="Videau P."/>
            <person name="Ushijima B."/>
            <person name="Smith A.M."/>
            <person name="Aeby G.S."/>
            <person name="Callahan S.M."/>
            <person name="Belcaid M."/>
        </authorList>
    </citation>
    <scope>NUCLEOTIDE SEQUENCE [LARGE SCALE GENOMIC DNA]</scope>
    <source>
        <strain evidence="14 15">OCN003</strain>
    </source>
</reference>
<evidence type="ECO:0000256" key="13">
    <source>
        <dbReference type="SAM" id="SignalP"/>
    </source>
</evidence>
<evidence type="ECO:0000256" key="9">
    <source>
        <dbReference type="ARBA" id="ARBA00023139"/>
    </source>
</evidence>
<dbReference type="InterPro" id="IPR029046">
    <property type="entry name" value="LolA/LolB/LppX"/>
</dbReference>
<protein>
    <recommendedName>
        <fullName evidence="4">Outer-membrane lipoprotein LolB</fullName>
    </recommendedName>
</protein>
<dbReference type="Proteomes" id="UP000030341">
    <property type="component" value="Chromosome 2"/>
</dbReference>
<feature type="chain" id="PRO_5002039205" description="Outer-membrane lipoprotein LolB" evidence="13">
    <location>
        <begin position="21"/>
        <end position="193"/>
    </location>
</feature>
<evidence type="ECO:0000256" key="5">
    <source>
        <dbReference type="ARBA" id="ARBA00022448"/>
    </source>
</evidence>
<gene>
    <name evidence="14" type="ORF">OM33_17970</name>
</gene>
<feature type="signal peptide" evidence="13">
    <location>
        <begin position="1"/>
        <end position="20"/>
    </location>
</feature>
<keyword evidence="5" id="KW-0813">Transport</keyword>
<keyword evidence="15" id="KW-1185">Reference proteome</keyword>
<keyword evidence="11" id="KW-0998">Cell outer membrane</keyword>
<evidence type="ECO:0000256" key="6">
    <source>
        <dbReference type="ARBA" id="ARBA00022729"/>
    </source>
</evidence>
<keyword evidence="9" id="KW-0564">Palmitate</keyword>
<comment type="subunit">
    <text evidence="3">Monomer.</text>
</comment>
<dbReference type="GO" id="GO:0015031">
    <property type="term" value="P:protein transport"/>
    <property type="evidence" value="ECO:0007669"/>
    <property type="project" value="UniProtKB-KW"/>
</dbReference>
<accession>A0A0A7EJX0</accession>
<dbReference type="STRING" id="1348114.OM33_17970"/>
<keyword evidence="12" id="KW-0449">Lipoprotein</keyword>
<dbReference type="InterPro" id="IPR004565">
    <property type="entry name" value="OM_lipoprot_LolB"/>
</dbReference>
<evidence type="ECO:0000256" key="12">
    <source>
        <dbReference type="ARBA" id="ARBA00023288"/>
    </source>
</evidence>
<evidence type="ECO:0000256" key="4">
    <source>
        <dbReference type="ARBA" id="ARBA00016202"/>
    </source>
</evidence>
<dbReference type="SUPFAM" id="SSF89392">
    <property type="entry name" value="Prokaryotic lipoproteins and lipoprotein localization factors"/>
    <property type="match status" value="1"/>
</dbReference>
<keyword evidence="7" id="KW-0653">Protein transport</keyword>
<keyword evidence="6 13" id="KW-0732">Signal</keyword>
<dbReference type="CDD" id="cd16326">
    <property type="entry name" value="LolB"/>
    <property type="match status" value="1"/>
</dbReference>
<dbReference type="Pfam" id="PF03550">
    <property type="entry name" value="LolB"/>
    <property type="match status" value="1"/>
</dbReference>
<keyword evidence="8" id="KW-0472">Membrane</keyword>
<dbReference type="RefSeq" id="WP_040135638.1">
    <property type="nucleotide sequence ID" value="NZ_CP009889.1"/>
</dbReference>
<comment type="subcellular location">
    <subcellularLocation>
        <location evidence="1">Cell outer membrane</location>
        <topology evidence="1">Lipid-anchor</topology>
    </subcellularLocation>
</comment>
<dbReference type="PROSITE" id="PS51257">
    <property type="entry name" value="PROKAR_LIPOPROTEIN"/>
    <property type="match status" value="1"/>
</dbReference>
<dbReference type="HOGENOM" id="CLU_092816_1_0_6"/>
<dbReference type="EMBL" id="CP009889">
    <property type="protein sequence ID" value="AIY66970.1"/>
    <property type="molecule type" value="Genomic_DNA"/>
</dbReference>
<evidence type="ECO:0000256" key="3">
    <source>
        <dbReference type="ARBA" id="ARBA00011245"/>
    </source>
</evidence>
<evidence type="ECO:0000256" key="2">
    <source>
        <dbReference type="ARBA" id="ARBA00009696"/>
    </source>
</evidence>
<dbReference type="eggNOG" id="COG3017">
    <property type="taxonomic scope" value="Bacteria"/>
</dbReference>
<sequence length="193" mass="22259">MQLRMIFVIFLVFLSGCAGQYFDNATVKENWQRQLLQQDTWQVTGKLAVIQTKKRQSVNLFWSTSPNKDNLNLTSFVGTSVLSLEKTPIQTTLDINGETHTGKNAQALVFWLTGMNLPFLDDPHWLKGLPNTQDYVADERNRVSQASLTDTKGELWQIRYSDYKKHGGYWLPYAITLTHNTVKLKLKVYSWQI</sequence>
<dbReference type="NCBIfam" id="TIGR00548">
    <property type="entry name" value="lolB"/>
    <property type="match status" value="1"/>
</dbReference>
<evidence type="ECO:0000256" key="1">
    <source>
        <dbReference type="ARBA" id="ARBA00004459"/>
    </source>
</evidence>
<dbReference type="OrthoDB" id="9797618at2"/>
<evidence type="ECO:0000313" key="14">
    <source>
        <dbReference type="EMBL" id="AIY66970.1"/>
    </source>
</evidence>
<organism evidence="14 15">
    <name type="scientific">Pseudoalteromonas piratica</name>
    <dbReference type="NCBI Taxonomy" id="1348114"/>
    <lineage>
        <taxon>Bacteria</taxon>
        <taxon>Pseudomonadati</taxon>
        <taxon>Pseudomonadota</taxon>
        <taxon>Gammaproteobacteria</taxon>
        <taxon>Alteromonadales</taxon>
        <taxon>Pseudoalteromonadaceae</taxon>
        <taxon>Pseudoalteromonas</taxon>
    </lineage>
</organism>
<dbReference type="GO" id="GO:0009279">
    <property type="term" value="C:cell outer membrane"/>
    <property type="evidence" value="ECO:0007669"/>
    <property type="project" value="UniProtKB-SubCell"/>
</dbReference>
<proteinExistence type="inferred from homology"/>
<dbReference type="AlphaFoldDB" id="A0A0A7EJX0"/>
<comment type="similarity">
    <text evidence="2">Belongs to the LolB family.</text>
</comment>
<dbReference type="KEGG" id="pseo:OM33_17970"/>
<evidence type="ECO:0000256" key="8">
    <source>
        <dbReference type="ARBA" id="ARBA00023136"/>
    </source>
</evidence>
<evidence type="ECO:0000256" key="11">
    <source>
        <dbReference type="ARBA" id="ARBA00023237"/>
    </source>
</evidence>
<evidence type="ECO:0000256" key="7">
    <source>
        <dbReference type="ARBA" id="ARBA00022927"/>
    </source>
</evidence>
<evidence type="ECO:0000256" key="10">
    <source>
        <dbReference type="ARBA" id="ARBA00023186"/>
    </source>
</evidence>